<comment type="caution">
    <text evidence="2">The sequence shown here is derived from an EMBL/GenBank/DDBJ whole genome shotgun (WGS) entry which is preliminary data.</text>
</comment>
<gene>
    <name evidence="2" type="ORF">PXEA_LOCUS37819</name>
</gene>
<keyword evidence="3" id="KW-1185">Reference proteome</keyword>
<dbReference type="EMBL" id="CAAALY010297001">
    <property type="protein sequence ID" value="VEL44379.1"/>
    <property type="molecule type" value="Genomic_DNA"/>
</dbReference>
<dbReference type="Proteomes" id="UP000784294">
    <property type="component" value="Unassembled WGS sequence"/>
</dbReference>
<proteinExistence type="predicted"/>
<feature type="region of interest" description="Disordered" evidence="1">
    <location>
        <begin position="1"/>
        <end position="43"/>
    </location>
</feature>
<protein>
    <submittedName>
        <fullName evidence="2">Uncharacterized protein</fullName>
    </submittedName>
</protein>
<evidence type="ECO:0000256" key="1">
    <source>
        <dbReference type="SAM" id="MobiDB-lite"/>
    </source>
</evidence>
<feature type="non-terminal residue" evidence="2">
    <location>
        <position position="43"/>
    </location>
</feature>
<evidence type="ECO:0000313" key="3">
    <source>
        <dbReference type="Proteomes" id="UP000784294"/>
    </source>
</evidence>
<dbReference type="AlphaFoldDB" id="A0A448XT68"/>
<feature type="compositionally biased region" description="Basic residues" evidence="1">
    <location>
        <begin position="34"/>
        <end position="43"/>
    </location>
</feature>
<accession>A0A448XT68</accession>
<evidence type="ECO:0000313" key="2">
    <source>
        <dbReference type="EMBL" id="VEL44379.1"/>
    </source>
</evidence>
<name>A0A448XT68_9PLAT</name>
<sequence>MAPPTPYQRGGRQDARWAEPGPGVDSTGTGRQGSRSHRLGMRR</sequence>
<reference evidence="2" key="1">
    <citation type="submission" date="2018-11" db="EMBL/GenBank/DDBJ databases">
        <authorList>
            <consortium name="Pathogen Informatics"/>
        </authorList>
    </citation>
    <scope>NUCLEOTIDE SEQUENCE</scope>
</reference>
<organism evidence="2 3">
    <name type="scientific">Protopolystoma xenopodis</name>
    <dbReference type="NCBI Taxonomy" id="117903"/>
    <lineage>
        <taxon>Eukaryota</taxon>
        <taxon>Metazoa</taxon>
        <taxon>Spiralia</taxon>
        <taxon>Lophotrochozoa</taxon>
        <taxon>Platyhelminthes</taxon>
        <taxon>Monogenea</taxon>
        <taxon>Polyopisthocotylea</taxon>
        <taxon>Polystomatidea</taxon>
        <taxon>Polystomatidae</taxon>
        <taxon>Protopolystoma</taxon>
    </lineage>
</organism>